<evidence type="ECO:0000313" key="15">
    <source>
        <dbReference type="Proteomes" id="UP000264820"/>
    </source>
</evidence>
<dbReference type="KEGG" id="hcq:109513453"/>
<comment type="similarity">
    <text evidence="2">Belongs to the krueppel C2H2-type zinc-finger protein family.</text>
</comment>
<dbReference type="OMA" id="MEMDSKS"/>
<dbReference type="FunFam" id="3.30.160.60:FF:000965">
    <property type="entry name" value="Neurotrophin receptor-interacting factor homolog"/>
    <property type="match status" value="1"/>
</dbReference>
<feature type="region of interest" description="Disordered" evidence="12">
    <location>
        <begin position="1"/>
        <end position="39"/>
    </location>
</feature>
<evidence type="ECO:0000256" key="2">
    <source>
        <dbReference type="ARBA" id="ARBA00006991"/>
    </source>
</evidence>
<sequence length="945" mass="104519">MPTQALLPFVESPEGLTQDSLSSKSANIPGSGSSMTPHATYPSKTAAQCGANDSPSCMFCDETFSHQEEVGHHVLTQHPTTFFEPAVLRIEAEFRIPGQRTRSKPSSSVLDKEEVHTCIVCGLVSQDASELETHLRKHKDYFTYCCNVCGRRFREPWFLKNHMKMHGKSGAKSKALQDQEGPVTVNGVIQEPVSEPVVTAYKMCMVCGFFFPDHSSLVEHSKVHNRELGPDKGGDSESSGTATESMTQQSFFQSLNLKPCLTGKSLQPERTSKWIPQLDPYNTFQAWQLATRGKIAVGPITMKEMASTDNEDCSSDKEQMSSSWSDSQGDKNIKEVLGRELRSQQQAVAAILEPQLPQRRSLMQKNKEIDRPTTCNECQRSFKTYHQLVLHSRVHKREGGGEERPTVPAEGTLSRTASAAYMDNGAEEGFETGEDSFYHSKERSKHCSFCGKSFRSSYYLTVHLRTHTGEKPYKCVYCDYAAAQRTSLKYHLERRHKDKPYVEIPSKPDIPLPSPSDRKGNSSMKRSKLWLPVATGELQDKSQSRGGELDKVAVQNDDEHEKVIANRAFNATENVTIKSPVAVHLKVEKEKIKDENCEAPINLSLKVCLSVPASAQTRNASIPSVCSFCTYKTIYPEVLIMHKRLTHKDKCGGARKNTYGKQRRLTGCPPALLGKDVTPLPMIDRRHPRRTKSPPPQPTKPNEMMPANLPHAPKAIHAPLYVGPHERKRFRHNGESQSDQESAHLIGQVRKSSVAGMYQTKQPTTFTKVAAAERSFPERSAAKWQSDAAHLLLSSQFGSLPQIGEPSSKRLKQILPVGGVDIGFRGPPPGDGRIRLRLQGSGVQGMSEGSHPPADILAPLKSTAIGGGLDTDWNMMNLLRACTPNNLASLYHGVPANQNHVGLAHPRAGARSVLFQHLPTLPILPRRESPAPVSEQHSGTSDNTT</sequence>
<dbReference type="PANTHER" id="PTHR45925">
    <property type="entry name" value="ZINC FINGER PROTEIN"/>
    <property type="match status" value="1"/>
</dbReference>
<dbReference type="CTD" id="7764"/>
<feature type="domain" description="C2H2-type" evidence="13">
    <location>
        <begin position="373"/>
        <end position="400"/>
    </location>
</feature>
<dbReference type="Gene3D" id="3.30.160.60">
    <property type="entry name" value="Classic Zinc Finger"/>
    <property type="match status" value="4"/>
</dbReference>
<keyword evidence="6" id="KW-0862">Zinc</keyword>
<evidence type="ECO:0000256" key="1">
    <source>
        <dbReference type="ARBA" id="ARBA00004123"/>
    </source>
</evidence>
<dbReference type="RefSeq" id="XP_019721534.1">
    <property type="nucleotide sequence ID" value="XM_019865975.1"/>
</dbReference>
<feature type="region of interest" description="Disordered" evidence="12">
    <location>
        <begin position="924"/>
        <end position="945"/>
    </location>
</feature>
<name>A0A3Q2YS43_HIPCM</name>
<dbReference type="PROSITE" id="PS00028">
    <property type="entry name" value="ZINC_FINGER_C2H2_1"/>
    <property type="match status" value="5"/>
</dbReference>
<dbReference type="FunFam" id="3.30.160.60:FF:000075">
    <property type="entry name" value="Putative zinc finger protein 536"/>
    <property type="match status" value="1"/>
</dbReference>
<evidence type="ECO:0000256" key="5">
    <source>
        <dbReference type="ARBA" id="ARBA00022771"/>
    </source>
</evidence>
<dbReference type="Ensembl" id="ENSHCOT00000003470.1">
    <property type="protein sequence ID" value="ENSHCOP00000006556.1"/>
    <property type="gene ID" value="ENSHCOG00000000278.1"/>
</dbReference>
<dbReference type="RefSeq" id="XP_019721526.1">
    <property type="nucleotide sequence ID" value="XM_019865967.1"/>
</dbReference>
<accession>A0A3Q2YS43</accession>
<dbReference type="GeneTree" id="ENSGT00940000159884"/>
<keyword evidence="8" id="KW-0238">DNA-binding</keyword>
<keyword evidence="5 11" id="KW-0863">Zinc-finger</keyword>
<keyword evidence="9" id="KW-0804">Transcription</keyword>
<feature type="region of interest" description="Disordered" evidence="12">
    <location>
        <begin position="225"/>
        <end position="245"/>
    </location>
</feature>
<dbReference type="PANTHER" id="PTHR45925:SF4">
    <property type="entry name" value="ZINC FINGER PROTEIN 217"/>
    <property type="match status" value="1"/>
</dbReference>
<feature type="domain" description="C2H2-type" evidence="13">
    <location>
        <begin position="202"/>
        <end position="229"/>
    </location>
</feature>
<dbReference type="RefSeq" id="XP_019721509.1">
    <property type="nucleotide sequence ID" value="XM_019865950.1"/>
</dbReference>
<dbReference type="GO" id="GO:0000978">
    <property type="term" value="F:RNA polymerase II cis-regulatory region sequence-specific DNA binding"/>
    <property type="evidence" value="ECO:0007669"/>
    <property type="project" value="TreeGrafter"/>
</dbReference>
<feature type="compositionally biased region" description="Polar residues" evidence="12">
    <location>
        <begin position="15"/>
        <end position="39"/>
    </location>
</feature>
<evidence type="ECO:0000256" key="4">
    <source>
        <dbReference type="ARBA" id="ARBA00022737"/>
    </source>
</evidence>
<dbReference type="GO" id="GO:0008270">
    <property type="term" value="F:zinc ion binding"/>
    <property type="evidence" value="ECO:0007669"/>
    <property type="project" value="UniProtKB-KW"/>
</dbReference>
<evidence type="ECO:0000256" key="7">
    <source>
        <dbReference type="ARBA" id="ARBA00023015"/>
    </source>
</evidence>
<keyword evidence="7" id="KW-0805">Transcription regulation</keyword>
<dbReference type="InterPro" id="IPR051967">
    <property type="entry name" value="Krueppel_C2H2-ZF"/>
</dbReference>
<keyword evidence="10" id="KW-0539">Nucleus</keyword>
<evidence type="ECO:0000256" key="10">
    <source>
        <dbReference type="ARBA" id="ARBA00023242"/>
    </source>
</evidence>
<dbReference type="STRING" id="109280.ENSHCOP00000006556"/>
<feature type="domain" description="C2H2-type" evidence="13">
    <location>
        <begin position="445"/>
        <end position="472"/>
    </location>
</feature>
<dbReference type="SMART" id="SM00355">
    <property type="entry name" value="ZnF_C2H2"/>
    <property type="match status" value="8"/>
</dbReference>
<evidence type="ECO:0000256" key="9">
    <source>
        <dbReference type="ARBA" id="ARBA00023163"/>
    </source>
</evidence>
<feature type="region of interest" description="Disordered" evidence="12">
    <location>
        <begin position="499"/>
        <end position="526"/>
    </location>
</feature>
<dbReference type="InterPro" id="IPR036236">
    <property type="entry name" value="Znf_C2H2_sf"/>
</dbReference>
<keyword evidence="3" id="KW-0479">Metal-binding</keyword>
<keyword evidence="4" id="KW-0677">Repeat</keyword>
<dbReference type="SUPFAM" id="SSF57667">
    <property type="entry name" value="beta-beta-alpha zinc fingers"/>
    <property type="match status" value="3"/>
</dbReference>
<feature type="compositionally biased region" description="Polar residues" evidence="12">
    <location>
        <begin position="236"/>
        <end position="245"/>
    </location>
</feature>
<evidence type="ECO:0000259" key="13">
    <source>
        <dbReference type="PROSITE" id="PS50157"/>
    </source>
</evidence>
<dbReference type="GO" id="GO:0005634">
    <property type="term" value="C:nucleus"/>
    <property type="evidence" value="ECO:0007669"/>
    <property type="project" value="UniProtKB-SubCell"/>
</dbReference>
<feature type="region of interest" description="Disordered" evidence="12">
    <location>
        <begin position="307"/>
        <end position="329"/>
    </location>
</feature>
<dbReference type="RefSeq" id="XP_019721518.1">
    <property type="nucleotide sequence ID" value="XM_019865959.1"/>
</dbReference>
<feature type="region of interest" description="Disordered" evidence="12">
    <location>
        <begin position="676"/>
        <end position="706"/>
    </location>
</feature>
<protein>
    <submittedName>
        <fullName evidence="14">Zinc finger protein 217</fullName>
    </submittedName>
</protein>
<evidence type="ECO:0000256" key="12">
    <source>
        <dbReference type="SAM" id="MobiDB-lite"/>
    </source>
</evidence>
<dbReference type="OrthoDB" id="8953863at2759"/>
<organism evidence="14 15">
    <name type="scientific">Hippocampus comes</name>
    <name type="common">Tiger tail seahorse</name>
    <dbReference type="NCBI Taxonomy" id="109280"/>
    <lineage>
        <taxon>Eukaryota</taxon>
        <taxon>Metazoa</taxon>
        <taxon>Chordata</taxon>
        <taxon>Craniata</taxon>
        <taxon>Vertebrata</taxon>
        <taxon>Euteleostomi</taxon>
        <taxon>Actinopterygii</taxon>
        <taxon>Neopterygii</taxon>
        <taxon>Teleostei</taxon>
        <taxon>Neoteleostei</taxon>
        <taxon>Acanthomorphata</taxon>
        <taxon>Syngnathiaria</taxon>
        <taxon>Syngnathiformes</taxon>
        <taxon>Syngnathoidei</taxon>
        <taxon>Syngnathidae</taxon>
        <taxon>Hippocampus</taxon>
    </lineage>
</organism>
<evidence type="ECO:0000256" key="6">
    <source>
        <dbReference type="ARBA" id="ARBA00022833"/>
    </source>
</evidence>
<evidence type="ECO:0000313" key="14">
    <source>
        <dbReference type="Ensembl" id="ENSHCOP00000021502.1"/>
    </source>
</evidence>
<proteinExistence type="inferred from homology"/>
<feature type="domain" description="C2H2-type" evidence="13">
    <location>
        <begin position="144"/>
        <end position="166"/>
    </location>
</feature>
<feature type="compositionally biased region" description="Polar residues" evidence="12">
    <location>
        <begin position="935"/>
        <end position="945"/>
    </location>
</feature>
<reference evidence="14" key="1">
    <citation type="submission" date="2025-05" db="UniProtKB">
        <authorList>
            <consortium name="Ensembl"/>
        </authorList>
    </citation>
    <scope>IDENTIFICATION</scope>
</reference>
<evidence type="ECO:0000256" key="11">
    <source>
        <dbReference type="PROSITE-ProRule" id="PRU00042"/>
    </source>
</evidence>
<keyword evidence="15" id="KW-1185">Reference proteome</keyword>
<evidence type="ECO:0000256" key="8">
    <source>
        <dbReference type="ARBA" id="ARBA00023125"/>
    </source>
</evidence>
<dbReference type="AlphaFoldDB" id="A0A3Q2YS43"/>
<dbReference type="GeneID" id="109513453"/>
<evidence type="ECO:0000256" key="3">
    <source>
        <dbReference type="ARBA" id="ARBA00022723"/>
    </source>
</evidence>
<dbReference type="Pfam" id="PF00096">
    <property type="entry name" value="zf-C2H2"/>
    <property type="match status" value="3"/>
</dbReference>
<dbReference type="Proteomes" id="UP000264820">
    <property type="component" value="Unplaced"/>
</dbReference>
<feature type="domain" description="C2H2-type" evidence="13">
    <location>
        <begin position="473"/>
        <end position="500"/>
    </location>
</feature>
<feature type="compositionally biased region" description="Basic and acidic residues" evidence="12">
    <location>
        <begin position="225"/>
        <end position="235"/>
    </location>
</feature>
<comment type="subcellular location">
    <subcellularLocation>
        <location evidence="1">Nucleus</location>
    </subcellularLocation>
</comment>
<dbReference type="GO" id="GO:0000981">
    <property type="term" value="F:DNA-binding transcription factor activity, RNA polymerase II-specific"/>
    <property type="evidence" value="ECO:0007669"/>
    <property type="project" value="TreeGrafter"/>
</dbReference>
<dbReference type="Ensembl" id="ENSHCOT00000003467.1">
    <property type="protein sequence ID" value="ENSHCOP00000021502.1"/>
    <property type="gene ID" value="ENSHCOG00000000278.1"/>
</dbReference>
<dbReference type="PROSITE" id="PS50157">
    <property type="entry name" value="ZINC_FINGER_C2H2_2"/>
    <property type="match status" value="5"/>
</dbReference>
<dbReference type="InterPro" id="IPR013087">
    <property type="entry name" value="Znf_C2H2_type"/>
</dbReference>